<dbReference type="SUPFAM" id="SSF160631">
    <property type="entry name" value="SMI1/KNR4-like"/>
    <property type="match status" value="2"/>
</dbReference>
<dbReference type="InterPro" id="IPR037883">
    <property type="entry name" value="Knr4/Smi1-like_sf"/>
</dbReference>
<protein>
    <recommendedName>
        <fullName evidence="1">Knr4/Smi1-like domain-containing protein</fullName>
    </recommendedName>
</protein>
<dbReference type="InterPro" id="IPR018958">
    <property type="entry name" value="Knr4/Smi1-like_dom"/>
</dbReference>
<feature type="domain" description="Knr4/Smi1-like" evidence="1">
    <location>
        <begin position="7"/>
        <end position="140"/>
    </location>
</feature>
<evidence type="ECO:0000259" key="1">
    <source>
        <dbReference type="SMART" id="SM00860"/>
    </source>
</evidence>
<reference evidence="2 3" key="1">
    <citation type="submission" date="2020-10" db="EMBL/GenBank/DDBJ databases">
        <title>Sequencing the genomes of 1000 actinobacteria strains.</title>
        <authorList>
            <person name="Klenk H.-P."/>
        </authorList>
    </citation>
    <scope>NUCLEOTIDE SEQUENCE [LARGE SCALE GENOMIC DNA]</scope>
    <source>
        <strain evidence="2 3">DSM 46661</strain>
    </source>
</reference>
<feature type="domain" description="Knr4/Smi1-like" evidence="1">
    <location>
        <begin position="206"/>
        <end position="343"/>
    </location>
</feature>
<name>A0ABR9LBV5_9PSEU</name>
<comment type="caution">
    <text evidence="2">The sequence shown here is derived from an EMBL/GenBank/DDBJ whole genome shotgun (WGS) entry which is preliminary data.</text>
</comment>
<dbReference type="RefSeq" id="WP_225949871.1">
    <property type="nucleotide sequence ID" value="NZ_JADBEJ010000005.1"/>
</dbReference>
<dbReference type="Proteomes" id="UP000656548">
    <property type="component" value="Unassembled WGS sequence"/>
</dbReference>
<sequence length="374" mass="41716">MQISGQPIPIDWDAVQSWLGLTLPADYKALAAHGPLDIGEFVWLHVPCSQPDRFDYGDWLSDTHRSARRSSRDKGIEVPQFHPEPGGLFAWGTTRASQDLFWDTSASSDPDLWPVVVFDRHNHTDPWVYCGMPLADLLDVIVGEGLQLHGGRLLGPLSATARRTAFLADAVAWAPPSPPPPEDLRRRAAVTTGTGLDALVQLVPPPDTPYLGSRTWEELFGELGTPLPSNYVTLMSHYGAGAWGEFLRFYTPLDPAKYPRHATDYLDGYRRRRENFPASYSYTVWPEVGGFLPFAESIDCDVLGWMTAGDPDEWPLAIAPRHAHEGPPLPYGLITTLLEWLRGNYSTEGLAGLDEDDDVLEFAVFEPWTNESYW</sequence>
<organism evidence="2 3">
    <name type="scientific">Amycolatopsis roodepoortensis</name>
    <dbReference type="NCBI Taxonomy" id="700274"/>
    <lineage>
        <taxon>Bacteria</taxon>
        <taxon>Bacillati</taxon>
        <taxon>Actinomycetota</taxon>
        <taxon>Actinomycetes</taxon>
        <taxon>Pseudonocardiales</taxon>
        <taxon>Pseudonocardiaceae</taxon>
        <taxon>Amycolatopsis</taxon>
    </lineage>
</organism>
<evidence type="ECO:0000313" key="3">
    <source>
        <dbReference type="Proteomes" id="UP000656548"/>
    </source>
</evidence>
<accession>A0ABR9LBV5</accession>
<dbReference type="SMART" id="SM00860">
    <property type="entry name" value="SMI1_KNR4"/>
    <property type="match status" value="2"/>
</dbReference>
<keyword evidence="3" id="KW-1185">Reference proteome</keyword>
<proteinExistence type="predicted"/>
<evidence type="ECO:0000313" key="2">
    <source>
        <dbReference type="EMBL" id="MBE1578153.1"/>
    </source>
</evidence>
<gene>
    <name evidence="2" type="ORF">H4W30_005213</name>
</gene>
<dbReference type="EMBL" id="JADBEJ010000005">
    <property type="protein sequence ID" value="MBE1578153.1"/>
    <property type="molecule type" value="Genomic_DNA"/>
</dbReference>